<comment type="caution">
    <text evidence="1">The sequence shown here is derived from an EMBL/GenBank/DDBJ whole genome shotgun (WGS) entry which is preliminary data.</text>
</comment>
<evidence type="ECO:0000313" key="1">
    <source>
        <dbReference type="EMBL" id="RSH86644.1"/>
    </source>
</evidence>
<reference evidence="1 2" key="1">
    <citation type="submission" date="2018-11" db="EMBL/GenBank/DDBJ databases">
        <title>Genome sequence of Apiotrichum porosum DSM 27194.</title>
        <authorList>
            <person name="Aliyu H."/>
            <person name="Gorte O."/>
            <person name="Ochsenreither K."/>
        </authorList>
    </citation>
    <scope>NUCLEOTIDE SEQUENCE [LARGE SCALE GENOMIC DNA]</scope>
    <source>
        <strain evidence="1 2">DSM 27194</strain>
    </source>
</reference>
<dbReference type="RefSeq" id="XP_028479429.1">
    <property type="nucleotide sequence ID" value="XM_028620457.1"/>
</dbReference>
<evidence type="ECO:0000313" key="2">
    <source>
        <dbReference type="Proteomes" id="UP000279236"/>
    </source>
</evidence>
<gene>
    <name evidence="1" type="ORF">EHS24_004915</name>
</gene>
<dbReference type="Proteomes" id="UP000279236">
    <property type="component" value="Unassembled WGS sequence"/>
</dbReference>
<dbReference type="EMBL" id="RSCE01000002">
    <property type="protein sequence ID" value="RSH86644.1"/>
    <property type="molecule type" value="Genomic_DNA"/>
</dbReference>
<proteinExistence type="predicted"/>
<name>A0A427Y6G3_9TREE</name>
<dbReference type="OrthoDB" id="5541797at2759"/>
<organism evidence="1 2">
    <name type="scientific">Apiotrichum porosum</name>
    <dbReference type="NCBI Taxonomy" id="105984"/>
    <lineage>
        <taxon>Eukaryota</taxon>
        <taxon>Fungi</taxon>
        <taxon>Dikarya</taxon>
        <taxon>Basidiomycota</taxon>
        <taxon>Agaricomycotina</taxon>
        <taxon>Tremellomycetes</taxon>
        <taxon>Trichosporonales</taxon>
        <taxon>Trichosporonaceae</taxon>
        <taxon>Apiotrichum</taxon>
    </lineage>
</organism>
<keyword evidence="2" id="KW-1185">Reference proteome</keyword>
<dbReference type="AlphaFoldDB" id="A0A427Y6G3"/>
<dbReference type="GeneID" id="39589458"/>
<accession>A0A427Y6G3</accession>
<protein>
    <submittedName>
        <fullName evidence="1">Uncharacterized protein</fullName>
    </submittedName>
</protein>
<sequence length="258" mass="28616">MSGSQITTIGRTCSRRLKLREDILSGTASNLIINGPASALPHDILRAFKEGKVVHPGFSVRRITALPIGAVRRPSMFKSFHITTDDAKMAKDMWEILNARPLFVGCTGVPPLVRSGRPDYVFSSDANEDGSFVTFCDVSAMEWTTQLLRKARARDTYRTKDDPRLTAEWALQPSMSGHRVVVRGLPGTLQAYEVVPLAQDSGGVDPIRLPTAPYTPSSAWAITFKSVAEAYAFQRRTHLRPFVGSNGRDYTMRSQVMW</sequence>